<dbReference type="KEGG" id="csm:CSUB8521_1778"/>
<dbReference type="HOGENOM" id="CLU_017985_1_3_7"/>
<evidence type="ECO:0000256" key="1">
    <source>
        <dbReference type="ARBA" id="ARBA00002393"/>
    </source>
</evidence>
<feature type="domain" description="AAA+ ATPase" evidence="6">
    <location>
        <begin position="34"/>
        <end position="147"/>
    </location>
</feature>
<dbReference type="InterPro" id="IPR027417">
    <property type="entry name" value="P-loop_NTPase"/>
</dbReference>
<gene>
    <name evidence="7" type="primary">rarA</name>
    <name evidence="7" type="ORF">CSUB8521_1778</name>
</gene>
<dbReference type="Gene3D" id="1.10.3710.10">
    <property type="entry name" value="DNA polymerase III clamp loader subunits, C-terminal domain"/>
    <property type="match status" value="1"/>
</dbReference>
<dbReference type="Pfam" id="PF00004">
    <property type="entry name" value="AAA"/>
    <property type="match status" value="1"/>
</dbReference>
<evidence type="ECO:0000256" key="3">
    <source>
        <dbReference type="ARBA" id="ARBA00020776"/>
    </source>
</evidence>
<dbReference type="InterPro" id="IPR051314">
    <property type="entry name" value="AAA_ATPase_RarA/MGS1/WRNIP1"/>
</dbReference>
<dbReference type="Proteomes" id="UP000031135">
    <property type="component" value="Chromosome"/>
</dbReference>
<dbReference type="GO" id="GO:0016887">
    <property type="term" value="F:ATP hydrolysis activity"/>
    <property type="evidence" value="ECO:0007669"/>
    <property type="project" value="InterPro"/>
</dbReference>
<dbReference type="InterPro" id="IPR032423">
    <property type="entry name" value="AAA_assoc_2"/>
</dbReference>
<keyword evidence="5" id="KW-0067">ATP-binding</keyword>
<evidence type="ECO:0000259" key="6">
    <source>
        <dbReference type="SMART" id="SM00382"/>
    </source>
</evidence>
<comment type="similarity">
    <text evidence="2">Belongs to the AAA ATPase family. RarA/MGS1/WRNIP1 subfamily.</text>
</comment>
<dbReference type="PANTHER" id="PTHR13779:SF7">
    <property type="entry name" value="ATPASE WRNIP1"/>
    <property type="match status" value="1"/>
</dbReference>
<dbReference type="Pfam" id="PF16193">
    <property type="entry name" value="AAA_assoc_2"/>
    <property type="match status" value="1"/>
</dbReference>
<protein>
    <recommendedName>
        <fullName evidence="3">Replication-associated recombination protein A</fullName>
    </recommendedName>
</protein>
<dbReference type="SUPFAM" id="SSF52540">
    <property type="entry name" value="P-loop containing nucleoside triphosphate hydrolases"/>
    <property type="match status" value="1"/>
</dbReference>
<evidence type="ECO:0000256" key="2">
    <source>
        <dbReference type="ARBA" id="ARBA00008959"/>
    </source>
</evidence>
<dbReference type="PANTHER" id="PTHR13779">
    <property type="entry name" value="WERNER HELICASE-INTERACTING PROTEIN 1 FAMILY MEMBER"/>
    <property type="match status" value="1"/>
</dbReference>
<dbReference type="RefSeq" id="WP_039664723.1">
    <property type="nucleotide sequence ID" value="NZ_CP007772.1"/>
</dbReference>
<keyword evidence="4" id="KW-0547">Nucleotide-binding</keyword>
<dbReference type="GO" id="GO:0017116">
    <property type="term" value="F:single-stranded DNA helicase activity"/>
    <property type="evidence" value="ECO:0007669"/>
    <property type="project" value="TreeGrafter"/>
</dbReference>
<dbReference type="InterPro" id="IPR008921">
    <property type="entry name" value="DNA_pol3_clamp-load_cplx_C"/>
</dbReference>
<dbReference type="CDD" id="cd18139">
    <property type="entry name" value="HLD_clamp_RarA"/>
    <property type="match status" value="1"/>
</dbReference>
<dbReference type="FunFam" id="1.20.272.10:FF:000001">
    <property type="entry name" value="Putative AAA family ATPase"/>
    <property type="match status" value="1"/>
</dbReference>
<dbReference type="Gene3D" id="1.20.272.10">
    <property type="match status" value="1"/>
</dbReference>
<name>A0A0A8HFA3_9BACT</name>
<dbReference type="AlphaFoldDB" id="A0A0A8HFA3"/>
<evidence type="ECO:0000313" key="7">
    <source>
        <dbReference type="EMBL" id="AJC91574.1"/>
    </source>
</evidence>
<dbReference type="GO" id="GO:0005524">
    <property type="term" value="F:ATP binding"/>
    <property type="evidence" value="ECO:0007669"/>
    <property type="project" value="UniProtKB-KW"/>
</dbReference>
<dbReference type="SUPFAM" id="SSF48019">
    <property type="entry name" value="post-AAA+ oligomerization domain-like"/>
    <property type="match status" value="1"/>
</dbReference>
<dbReference type="InterPro" id="IPR021886">
    <property type="entry name" value="MgsA_C"/>
</dbReference>
<comment type="function">
    <text evidence="1">DNA-dependent ATPase that plays important roles in cellular responses to stalled DNA replication processes.</text>
</comment>
<dbReference type="GO" id="GO:0008047">
    <property type="term" value="F:enzyme activator activity"/>
    <property type="evidence" value="ECO:0007669"/>
    <property type="project" value="TreeGrafter"/>
</dbReference>
<dbReference type="GO" id="GO:0003677">
    <property type="term" value="F:DNA binding"/>
    <property type="evidence" value="ECO:0007669"/>
    <property type="project" value="InterPro"/>
</dbReference>
<sequence length="396" mass="45075">MTNLSLTFRPKTLDEVLGQENLVEIFKKFIQVSKLPHSIFFGPAGCGKTSFARAIAYEYKLDFYEFDGGNFKLEELRKILTKYENSLYKPLIFIDEVHRLSKTQQEMLLIPLENQKCLFIGASTENPYFTLTSGIRSRSMLFEFKGLEYKDLEKLATKVQEKFQCKIDDDAKDFLITSSANDARSFLNLCEFALALDSTHITLETLKKLRANVLSDGTSSKDTHYRLASSMIKSLRGSDVDASLYYLARLIDGGESADFIARRLVIFASEDISNANPQALNLATSTLIAVKNIGYPEARIILAQCVVFLASSPKSNSSYLAINEALNYVQNNPALKILPYLDNNNPQRKNYLYPHDFGGWVKQRYLEKDLKFYHSKGIGFEAQLDLWLNDMKRVKK</sequence>
<evidence type="ECO:0000256" key="4">
    <source>
        <dbReference type="ARBA" id="ARBA00022741"/>
    </source>
</evidence>
<evidence type="ECO:0000313" key="8">
    <source>
        <dbReference type="Proteomes" id="UP000031135"/>
    </source>
</evidence>
<dbReference type="Gene3D" id="3.40.50.300">
    <property type="entry name" value="P-loop containing nucleotide triphosphate hydrolases"/>
    <property type="match status" value="1"/>
</dbReference>
<accession>A0A0A8HFA3</accession>
<dbReference type="EMBL" id="CP007772">
    <property type="protein sequence ID" value="AJC91574.1"/>
    <property type="molecule type" value="Genomic_DNA"/>
</dbReference>
<dbReference type="Pfam" id="PF12002">
    <property type="entry name" value="MgsA_C"/>
    <property type="match status" value="1"/>
</dbReference>
<dbReference type="GO" id="GO:0000731">
    <property type="term" value="P:DNA synthesis involved in DNA repair"/>
    <property type="evidence" value="ECO:0007669"/>
    <property type="project" value="TreeGrafter"/>
</dbReference>
<dbReference type="SMART" id="SM00382">
    <property type="entry name" value="AAA"/>
    <property type="match status" value="1"/>
</dbReference>
<dbReference type="OrthoDB" id="9778364at2"/>
<dbReference type="InterPro" id="IPR003593">
    <property type="entry name" value="AAA+_ATPase"/>
</dbReference>
<dbReference type="CDD" id="cd00009">
    <property type="entry name" value="AAA"/>
    <property type="match status" value="1"/>
</dbReference>
<dbReference type="GO" id="GO:0006261">
    <property type="term" value="P:DNA-templated DNA replication"/>
    <property type="evidence" value="ECO:0007669"/>
    <property type="project" value="TreeGrafter"/>
</dbReference>
<organism evidence="7 8">
    <name type="scientific">Campylobacter subantarcticus LMG 24374</name>
    <dbReference type="NCBI Taxonomy" id="1388751"/>
    <lineage>
        <taxon>Bacteria</taxon>
        <taxon>Pseudomonadati</taxon>
        <taxon>Campylobacterota</taxon>
        <taxon>Epsilonproteobacteria</taxon>
        <taxon>Campylobacterales</taxon>
        <taxon>Campylobacteraceae</taxon>
        <taxon>Campylobacter</taxon>
    </lineage>
</organism>
<reference evidence="7 8" key="1">
    <citation type="journal article" date="2014" name="Genome Biol. Evol.">
        <title>Comparative Genomics of the Campylobacter lari Group.</title>
        <authorList>
            <person name="Miller W.G."/>
            <person name="Yee E."/>
            <person name="Chapman M.H."/>
            <person name="Smith T.P."/>
            <person name="Bono J.L."/>
            <person name="Huynh S."/>
            <person name="Parker C.T."/>
            <person name="Vandamme P."/>
            <person name="Luong K."/>
            <person name="Korlach J."/>
        </authorList>
    </citation>
    <scope>NUCLEOTIDE SEQUENCE [LARGE SCALE GENOMIC DNA]</scope>
    <source>
        <strain evidence="7 8">LMG 24374</strain>
    </source>
</reference>
<evidence type="ECO:0000256" key="5">
    <source>
        <dbReference type="ARBA" id="ARBA00022840"/>
    </source>
</evidence>
<proteinExistence type="inferred from homology"/>
<dbReference type="InterPro" id="IPR003959">
    <property type="entry name" value="ATPase_AAA_core"/>
</dbReference>